<reference evidence="1 2" key="1">
    <citation type="journal article" date="2023" name="Int. J. Mol. Sci.">
        <title>De Novo Assembly and Annotation of 11 Diverse Shrub Willow (Salix) Genomes Reveals Novel Gene Organization in Sex-Linked Regions.</title>
        <authorList>
            <person name="Hyden B."/>
            <person name="Feng K."/>
            <person name="Yates T.B."/>
            <person name="Jawdy S."/>
            <person name="Cereghino C."/>
            <person name="Smart L.B."/>
            <person name="Muchero W."/>
        </authorList>
    </citation>
    <scope>NUCLEOTIDE SEQUENCE [LARGE SCALE GENOMIC DNA]</scope>
    <source>
        <tissue evidence="1">Shoot tip</tissue>
    </source>
</reference>
<name>A0AAD6JI69_9ROSI</name>
<dbReference type="AlphaFoldDB" id="A0AAD6JI69"/>
<evidence type="ECO:0000313" key="2">
    <source>
        <dbReference type="Proteomes" id="UP001162972"/>
    </source>
</evidence>
<evidence type="ECO:0000313" key="1">
    <source>
        <dbReference type="EMBL" id="KAJ6404569.1"/>
    </source>
</evidence>
<gene>
    <name evidence="1" type="ORF">OIU84_012690</name>
</gene>
<accession>A0AAD6JI69</accession>
<comment type="caution">
    <text evidence="1">The sequence shown here is derived from an EMBL/GenBank/DDBJ whole genome shotgun (WGS) entry which is preliminary data.</text>
</comment>
<keyword evidence="2" id="KW-1185">Reference proteome</keyword>
<organism evidence="1 2">
    <name type="scientific">Salix udensis</name>
    <dbReference type="NCBI Taxonomy" id="889485"/>
    <lineage>
        <taxon>Eukaryota</taxon>
        <taxon>Viridiplantae</taxon>
        <taxon>Streptophyta</taxon>
        <taxon>Embryophyta</taxon>
        <taxon>Tracheophyta</taxon>
        <taxon>Spermatophyta</taxon>
        <taxon>Magnoliopsida</taxon>
        <taxon>eudicotyledons</taxon>
        <taxon>Gunneridae</taxon>
        <taxon>Pentapetalae</taxon>
        <taxon>rosids</taxon>
        <taxon>fabids</taxon>
        <taxon>Malpighiales</taxon>
        <taxon>Salicaceae</taxon>
        <taxon>Saliceae</taxon>
        <taxon>Salix</taxon>
    </lineage>
</organism>
<dbReference type="Proteomes" id="UP001162972">
    <property type="component" value="Chromosome 2"/>
</dbReference>
<proteinExistence type="predicted"/>
<protein>
    <submittedName>
        <fullName evidence="1">Uncharacterized protein</fullName>
    </submittedName>
</protein>
<sequence length="32" mass="3699">MPAFGLGEKWDVNDFFVMLPCGDFVVDRRFCS</sequence>
<dbReference type="EMBL" id="JAPFFJ010000017">
    <property type="protein sequence ID" value="KAJ6404569.1"/>
    <property type="molecule type" value="Genomic_DNA"/>
</dbReference>